<accession>A0AAE0JTV8</accession>
<reference evidence="2" key="1">
    <citation type="journal article" date="2023" name="Mol. Phylogenet. Evol.">
        <title>Genome-scale phylogeny and comparative genomics of the fungal order Sordariales.</title>
        <authorList>
            <person name="Hensen N."/>
            <person name="Bonometti L."/>
            <person name="Westerberg I."/>
            <person name="Brannstrom I.O."/>
            <person name="Guillou S."/>
            <person name="Cros-Aarteil S."/>
            <person name="Calhoun S."/>
            <person name="Haridas S."/>
            <person name="Kuo A."/>
            <person name="Mondo S."/>
            <person name="Pangilinan J."/>
            <person name="Riley R."/>
            <person name="LaButti K."/>
            <person name="Andreopoulos B."/>
            <person name="Lipzen A."/>
            <person name="Chen C."/>
            <person name="Yan M."/>
            <person name="Daum C."/>
            <person name="Ng V."/>
            <person name="Clum A."/>
            <person name="Steindorff A."/>
            <person name="Ohm R.A."/>
            <person name="Martin F."/>
            <person name="Silar P."/>
            <person name="Natvig D.O."/>
            <person name="Lalanne C."/>
            <person name="Gautier V."/>
            <person name="Ament-Velasquez S.L."/>
            <person name="Kruys A."/>
            <person name="Hutchinson M.I."/>
            <person name="Powell A.J."/>
            <person name="Barry K."/>
            <person name="Miller A.N."/>
            <person name="Grigoriev I.V."/>
            <person name="Debuchy R."/>
            <person name="Gladieux P."/>
            <person name="Hiltunen Thoren M."/>
            <person name="Johannesson H."/>
        </authorList>
    </citation>
    <scope>NUCLEOTIDE SEQUENCE</scope>
    <source>
        <strain evidence="2">CBS 958.72</strain>
    </source>
</reference>
<keyword evidence="3" id="KW-1185">Reference proteome</keyword>
<proteinExistence type="predicted"/>
<name>A0AAE0JTV8_9PEZI</name>
<reference evidence="2" key="2">
    <citation type="submission" date="2023-06" db="EMBL/GenBank/DDBJ databases">
        <authorList>
            <consortium name="Lawrence Berkeley National Laboratory"/>
            <person name="Haridas S."/>
            <person name="Hensen N."/>
            <person name="Bonometti L."/>
            <person name="Westerberg I."/>
            <person name="Brannstrom I.O."/>
            <person name="Guillou S."/>
            <person name="Cros-Aarteil S."/>
            <person name="Calhoun S."/>
            <person name="Kuo A."/>
            <person name="Mondo S."/>
            <person name="Pangilinan J."/>
            <person name="Riley R."/>
            <person name="Labutti K."/>
            <person name="Andreopoulos B."/>
            <person name="Lipzen A."/>
            <person name="Chen C."/>
            <person name="Yanf M."/>
            <person name="Daum C."/>
            <person name="Ng V."/>
            <person name="Clum A."/>
            <person name="Steindorff A."/>
            <person name="Ohm R."/>
            <person name="Martin F."/>
            <person name="Silar P."/>
            <person name="Natvig D."/>
            <person name="Lalanne C."/>
            <person name="Gautier V."/>
            <person name="Ament-Velasquez S.L."/>
            <person name="Kruys A."/>
            <person name="Hutchinson M.I."/>
            <person name="Powell A.J."/>
            <person name="Barry K."/>
            <person name="Miller A.N."/>
            <person name="Grigoriev I.V."/>
            <person name="Debuchy R."/>
            <person name="Gladieux P."/>
            <person name="Thoren M.H."/>
            <person name="Johannesson H."/>
        </authorList>
    </citation>
    <scope>NUCLEOTIDE SEQUENCE</scope>
    <source>
        <strain evidence="2">CBS 958.72</strain>
    </source>
</reference>
<comment type="caution">
    <text evidence="2">The sequence shown here is derived from an EMBL/GenBank/DDBJ whole genome shotgun (WGS) entry which is preliminary data.</text>
</comment>
<keyword evidence="1" id="KW-0732">Signal</keyword>
<evidence type="ECO:0000313" key="2">
    <source>
        <dbReference type="EMBL" id="KAK3361723.1"/>
    </source>
</evidence>
<dbReference type="Proteomes" id="UP001287356">
    <property type="component" value="Unassembled WGS sequence"/>
</dbReference>
<gene>
    <name evidence="2" type="ORF">B0T24DRAFT_642249</name>
</gene>
<evidence type="ECO:0008006" key="4">
    <source>
        <dbReference type="Google" id="ProtNLM"/>
    </source>
</evidence>
<evidence type="ECO:0000256" key="1">
    <source>
        <dbReference type="SAM" id="SignalP"/>
    </source>
</evidence>
<evidence type="ECO:0000313" key="3">
    <source>
        <dbReference type="Proteomes" id="UP001287356"/>
    </source>
</evidence>
<dbReference type="AlphaFoldDB" id="A0AAE0JTV8"/>
<sequence length="136" mass="14863">MQPLERPSARLRRSCVGLLVLLSVQASFDLACHLGQPVIAGTPIAIRKTGLGRCSQFVVNVILARREKGAHAPTMVPGPFAKTKVDVTGKHGEVQTLETWRTCSGPGHHIRTSVPWINTFRKGPKQTQIWETSDSS</sequence>
<feature type="chain" id="PRO_5042156190" description="Secreted protein" evidence="1">
    <location>
        <begin position="27"/>
        <end position="136"/>
    </location>
</feature>
<dbReference type="EMBL" id="JAULSN010000011">
    <property type="protein sequence ID" value="KAK3361723.1"/>
    <property type="molecule type" value="Genomic_DNA"/>
</dbReference>
<feature type="signal peptide" evidence="1">
    <location>
        <begin position="1"/>
        <end position="26"/>
    </location>
</feature>
<protein>
    <recommendedName>
        <fullName evidence="4">Secreted protein</fullName>
    </recommendedName>
</protein>
<organism evidence="2 3">
    <name type="scientific">Lasiosphaeria ovina</name>
    <dbReference type="NCBI Taxonomy" id="92902"/>
    <lineage>
        <taxon>Eukaryota</taxon>
        <taxon>Fungi</taxon>
        <taxon>Dikarya</taxon>
        <taxon>Ascomycota</taxon>
        <taxon>Pezizomycotina</taxon>
        <taxon>Sordariomycetes</taxon>
        <taxon>Sordariomycetidae</taxon>
        <taxon>Sordariales</taxon>
        <taxon>Lasiosphaeriaceae</taxon>
        <taxon>Lasiosphaeria</taxon>
    </lineage>
</organism>